<feature type="compositionally biased region" description="Low complexity" evidence="1">
    <location>
        <begin position="78"/>
        <end position="119"/>
    </location>
</feature>
<protein>
    <recommendedName>
        <fullName evidence="2">Myb/SANT-like DNA-binding domain-containing protein</fullName>
    </recommendedName>
</protein>
<dbReference type="Proteomes" id="UP000018888">
    <property type="component" value="Unassembled WGS sequence"/>
</dbReference>
<proteinExistence type="predicted"/>
<evidence type="ECO:0000313" key="3">
    <source>
        <dbReference type="EMBL" id="POG79763.1"/>
    </source>
</evidence>
<reference evidence="3 4" key="1">
    <citation type="journal article" date="2013" name="Proc. Natl. Acad. Sci. U.S.A.">
        <title>Genome of an arbuscular mycorrhizal fungus provides insight into the oldest plant symbiosis.</title>
        <authorList>
            <person name="Tisserant E."/>
            <person name="Malbreil M."/>
            <person name="Kuo A."/>
            <person name="Kohler A."/>
            <person name="Symeonidi A."/>
            <person name="Balestrini R."/>
            <person name="Charron P."/>
            <person name="Duensing N."/>
            <person name="Frei Dit Frey N."/>
            <person name="Gianinazzi-Pearson V."/>
            <person name="Gilbert L.B."/>
            <person name="Handa Y."/>
            <person name="Herr J.R."/>
            <person name="Hijri M."/>
            <person name="Koul R."/>
            <person name="Kawaguchi M."/>
            <person name="Krajinski F."/>
            <person name="Lammers P.J."/>
            <person name="Masclaux F.G."/>
            <person name="Murat C."/>
            <person name="Morin E."/>
            <person name="Ndikumana S."/>
            <person name="Pagni M."/>
            <person name="Petitpierre D."/>
            <person name="Requena N."/>
            <person name="Rosikiewicz P."/>
            <person name="Riley R."/>
            <person name="Saito K."/>
            <person name="San Clemente H."/>
            <person name="Shapiro H."/>
            <person name="van Tuinen D."/>
            <person name="Becard G."/>
            <person name="Bonfante P."/>
            <person name="Paszkowski U."/>
            <person name="Shachar-Hill Y.Y."/>
            <person name="Tuskan G.A."/>
            <person name="Young P.W."/>
            <person name="Sanders I.R."/>
            <person name="Henrissat B."/>
            <person name="Rensing S.A."/>
            <person name="Grigoriev I.V."/>
            <person name="Corradi N."/>
            <person name="Roux C."/>
            <person name="Martin F."/>
        </authorList>
    </citation>
    <scope>NUCLEOTIDE SEQUENCE [LARGE SCALE GENOMIC DNA]</scope>
    <source>
        <strain evidence="3 4">DAOM 197198</strain>
    </source>
</reference>
<evidence type="ECO:0000256" key="1">
    <source>
        <dbReference type="SAM" id="MobiDB-lite"/>
    </source>
</evidence>
<dbReference type="Pfam" id="PF13837">
    <property type="entry name" value="Myb_DNA-bind_4"/>
    <property type="match status" value="1"/>
</dbReference>
<reference evidence="3 4" key="2">
    <citation type="journal article" date="2018" name="New Phytol.">
        <title>High intraspecific genome diversity in the model arbuscular mycorrhizal symbiont Rhizophagus irregularis.</title>
        <authorList>
            <person name="Chen E.C.H."/>
            <person name="Morin E."/>
            <person name="Beaudet D."/>
            <person name="Noel J."/>
            <person name="Yildirir G."/>
            <person name="Ndikumana S."/>
            <person name="Charron P."/>
            <person name="St-Onge C."/>
            <person name="Giorgi J."/>
            <person name="Kruger M."/>
            <person name="Marton T."/>
            <person name="Ropars J."/>
            <person name="Grigoriev I.V."/>
            <person name="Hainaut M."/>
            <person name="Henrissat B."/>
            <person name="Roux C."/>
            <person name="Martin F."/>
            <person name="Corradi N."/>
        </authorList>
    </citation>
    <scope>NUCLEOTIDE SEQUENCE [LARGE SCALE GENOMIC DNA]</scope>
    <source>
        <strain evidence="3 4">DAOM 197198</strain>
    </source>
</reference>
<keyword evidence="4" id="KW-1185">Reference proteome</keyword>
<dbReference type="VEuPathDB" id="FungiDB:RhiirFUN_007533"/>
<dbReference type="Gene3D" id="1.10.10.60">
    <property type="entry name" value="Homeodomain-like"/>
    <property type="match status" value="1"/>
</dbReference>
<feature type="region of interest" description="Disordered" evidence="1">
    <location>
        <begin position="73"/>
        <end position="124"/>
    </location>
</feature>
<gene>
    <name evidence="3" type="ORF">GLOIN_2v1869445</name>
</gene>
<dbReference type="EMBL" id="AUPC02000022">
    <property type="protein sequence ID" value="POG79763.1"/>
    <property type="molecule type" value="Genomic_DNA"/>
</dbReference>
<comment type="caution">
    <text evidence="3">The sequence shown here is derived from an EMBL/GenBank/DDBJ whole genome shotgun (WGS) entry which is preliminary data.</text>
</comment>
<accession>A0A2P4QQ21</accession>
<name>A0A2P4QQ21_RHIID</name>
<dbReference type="AlphaFoldDB" id="A0A2P4QQ21"/>
<evidence type="ECO:0000259" key="2">
    <source>
        <dbReference type="Pfam" id="PF13837"/>
    </source>
</evidence>
<organism evidence="3 4">
    <name type="scientific">Rhizophagus irregularis (strain DAOM 181602 / DAOM 197198 / MUCL 43194)</name>
    <name type="common">Arbuscular mycorrhizal fungus</name>
    <name type="synonym">Glomus intraradices</name>
    <dbReference type="NCBI Taxonomy" id="747089"/>
    <lineage>
        <taxon>Eukaryota</taxon>
        <taxon>Fungi</taxon>
        <taxon>Fungi incertae sedis</taxon>
        <taxon>Mucoromycota</taxon>
        <taxon>Glomeromycotina</taxon>
        <taxon>Glomeromycetes</taxon>
        <taxon>Glomerales</taxon>
        <taxon>Glomeraceae</taxon>
        <taxon>Rhizophagus</taxon>
    </lineage>
</organism>
<feature type="domain" description="Myb/SANT-like DNA-binding" evidence="2">
    <location>
        <begin position="4"/>
        <end position="69"/>
    </location>
</feature>
<dbReference type="InterPro" id="IPR044822">
    <property type="entry name" value="Myb_DNA-bind_4"/>
</dbReference>
<sequence>MSLEWNEEQTRFLIDERKTGNEVYHKTPKCSKTDFWKEISNKLNENNNTNYFTGEACNKKFLSLTRAYYVRAQQHPNTVTPSSSSNTPSRRQPSRIPRSPNRSRPTTPSISRPPSSGSRHVTPSFFQSAETINIYINYNEPDRE</sequence>
<evidence type="ECO:0000313" key="4">
    <source>
        <dbReference type="Proteomes" id="UP000018888"/>
    </source>
</evidence>